<dbReference type="STRING" id="763034.HMPREF9446_03210"/>
<sequence>MNNIYTIKNTVSLILSLLLYGSIHAQEYSPQQCIGEKVKSIAEILYTDYQIDCENSTEAEIDKMAIIIRKNASKKILHIGFKLFPNKTIDKHPSPAYNFIEYYLLNLYLLKEDSIILRQMNEDKVQILFGNKTRKQHLRKQLAEAVSALNRNSSFTIDMTGNNYTMAYADDENKVFKIHFPANHQLLSGMNKKESEQFFYTSLTSFPGAPCIEDTVDARTLEKIGENCYLQKGETYQIEAMNTNRYYTLQNGNYLQLADTLQAGRSVQNLFTMQADNRIEANVTLRLYGQKKIDFSIPLHKLLEFCRANGCKVFAGIESAGASSIKGTAILLNQAQGYSHTMSFEVDPRILNRPEAYKIKTDLYTFAPVHNIESIFFENQR</sequence>
<evidence type="ECO:0000256" key="1">
    <source>
        <dbReference type="SAM" id="SignalP"/>
    </source>
</evidence>
<dbReference type="eggNOG" id="ENOG502ZK4P">
    <property type="taxonomic scope" value="Bacteria"/>
</dbReference>
<evidence type="ECO:0000313" key="2">
    <source>
        <dbReference type="EMBL" id="EGF52002.1"/>
    </source>
</evidence>
<gene>
    <name evidence="2" type="ORF">HMPREF9446_03210</name>
</gene>
<evidence type="ECO:0000313" key="3">
    <source>
        <dbReference type="Proteomes" id="UP000003416"/>
    </source>
</evidence>
<dbReference type="HOGENOM" id="CLU_699513_0_0_10"/>
<accession>F3PWS3</accession>
<proteinExistence type="predicted"/>
<feature type="chain" id="PRO_5003300372" evidence="1">
    <location>
        <begin position="26"/>
        <end position="381"/>
    </location>
</feature>
<dbReference type="Proteomes" id="UP000003416">
    <property type="component" value="Unassembled WGS sequence"/>
</dbReference>
<name>F3PWS3_9BACE</name>
<comment type="caution">
    <text evidence="2">The sequence shown here is derived from an EMBL/GenBank/DDBJ whole genome shotgun (WGS) entry which is preliminary data.</text>
</comment>
<dbReference type="EMBL" id="AFBN01000096">
    <property type="protein sequence ID" value="EGF52002.1"/>
    <property type="molecule type" value="Genomic_DNA"/>
</dbReference>
<keyword evidence="3" id="KW-1185">Reference proteome</keyword>
<reference evidence="2 3" key="1">
    <citation type="submission" date="2011-02" db="EMBL/GenBank/DDBJ databases">
        <authorList>
            <person name="Weinstock G."/>
            <person name="Sodergren E."/>
            <person name="Clifton S."/>
            <person name="Fulton L."/>
            <person name="Fulton B."/>
            <person name="Courtney L."/>
            <person name="Fronick C."/>
            <person name="Harrison M."/>
            <person name="Strong C."/>
            <person name="Farmer C."/>
            <person name="Delahaunty K."/>
            <person name="Markovic C."/>
            <person name="Hall O."/>
            <person name="Minx P."/>
            <person name="Tomlinson C."/>
            <person name="Mitreva M."/>
            <person name="Hou S."/>
            <person name="Chen J."/>
            <person name="Wollam A."/>
            <person name="Pepin K.H."/>
            <person name="Johnson M."/>
            <person name="Bhonagiri V."/>
            <person name="Zhang X."/>
            <person name="Suruliraj S."/>
            <person name="Warren W."/>
            <person name="Chinwalla A."/>
            <person name="Mardis E.R."/>
            <person name="Wilson R.K."/>
        </authorList>
    </citation>
    <scope>NUCLEOTIDE SEQUENCE [LARGE SCALE GENOMIC DNA]</scope>
    <source>
        <strain evidence="2 3">YIT 12057</strain>
    </source>
</reference>
<dbReference type="AlphaFoldDB" id="F3PWS3"/>
<organism evidence="2 3">
    <name type="scientific">Bacteroides fluxus YIT 12057</name>
    <dbReference type="NCBI Taxonomy" id="763034"/>
    <lineage>
        <taxon>Bacteria</taxon>
        <taxon>Pseudomonadati</taxon>
        <taxon>Bacteroidota</taxon>
        <taxon>Bacteroidia</taxon>
        <taxon>Bacteroidales</taxon>
        <taxon>Bacteroidaceae</taxon>
        <taxon>Bacteroides</taxon>
    </lineage>
</organism>
<keyword evidence="1" id="KW-0732">Signal</keyword>
<feature type="signal peptide" evidence="1">
    <location>
        <begin position="1"/>
        <end position="25"/>
    </location>
</feature>
<protein>
    <submittedName>
        <fullName evidence="2">Conserved domain protein</fullName>
    </submittedName>
</protein>